<dbReference type="Proteomes" id="UP000001949">
    <property type="component" value="Unassembled WGS sequence"/>
</dbReference>
<evidence type="ECO:0000313" key="3">
    <source>
        <dbReference type="EMBL" id="EAN31032.1"/>
    </source>
</evidence>
<evidence type="ECO:0000313" key="4">
    <source>
        <dbReference type="Proteomes" id="UP000001949"/>
    </source>
</evidence>
<feature type="signal peptide" evidence="2">
    <location>
        <begin position="1"/>
        <end position="22"/>
    </location>
</feature>
<feature type="compositionally biased region" description="Low complexity" evidence="1">
    <location>
        <begin position="551"/>
        <end position="628"/>
    </location>
</feature>
<evidence type="ECO:0000256" key="1">
    <source>
        <dbReference type="SAM" id="MobiDB-lite"/>
    </source>
</evidence>
<dbReference type="GO" id="GO:0000993">
    <property type="term" value="F:RNA polymerase II complex binding"/>
    <property type="evidence" value="ECO:0007669"/>
    <property type="project" value="TreeGrafter"/>
</dbReference>
<dbReference type="GeneID" id="3500265"/>
<dbReference type="PANTHER" id="PTHR12460">
    <property type="entry name" value="CYCLIN-DEPENDENT KINASE INHIBITOR-RELATED PROTEIN"/>
    <property type="match status" value="1"/>
</dbReference>
<evidence type="ECO:0000256" key="2">
    <source>
        <dbReference type="SAM" id="SignalP"/>
    </source>
</evidence>
<dbReference type="InterPro" id="IPR007480">
    <property type="entry name" value="DUF529"/>
</dbReference>
<reference evidence="3 4" key="1">
    <citation type="journal article" date="2005" name="Science">
        <title>Genome sequence of Theileria parva, a bovine pathogen that transforms lymphocytes.</title>
        <authorList>
            <person name="Gardner M.J."/>
            <person name="Bishop R."/>
            <person name="Shah T."/>
            <person name="de Villiers E.P."/>
            <person name="Carlton J.M."/>
            <person name="Hall N."/>
            <person name="Ren Q."/>
            <person name="Paulsen I.T."/>
            <person name="Pain A."/>
            <person name="Berriman M."/>
            <person name="Wilson R.J.M."/>
            <person name="Sato S."/>
            <person name="Ralph S.A."/>
            <person name="Mann D.J."/>
            <person name="Xiong Z."/>
            <person name="Shallom S.J."/>
            <person name="Weidman J."/>
            <person name="Jiang L."/>
            <person name="Lynn J."/>
            <person name="Weaver B."/>
            <person name="Shoaibi A."/>
            <person name="Domingo A.R."/>
            <person name="Wasawo D."/>
            <person name="Crabtree J."/>
            <person name="Wortman J.R."/>
            <person name="Haas B."/>
            <person name="Angiuoli S.V."/>
            <person name="Creasy T.H."/>
            <person name="Lu C."/>
            <person name="Suh B."/>
            <person name="Silva J.C."/>
            <person name="Utterback T.R."/>
            <person name="Feldblyum T.V."/>
            <person name="Pertea M."/>
            <person name="Allen J."/>
            <person name="Nierman W.C."/>
            <person name="Taracha E.L.N."/>
            <person name="Salzberg S.L."/>
            <person name="White O.R."/>
            <person name="Fitzhugh H.A."/>
            <person name="Morzaria S."/>
            <person name="Venter J.C."/>
            <person name="Fraser C.M."/>
            <person name="Nene V."/>
        </authorList>
    </citation>
    <scope>NUCLEOTIDE SEQUENCE [LARGE SCALE GENOMIC DNA]</scope>
    <source>
        <strain evidence="3 4">Muguga</strain>
    </source>
</reference>
<dbReference type="PANTHER" id="PTHR12460:SF0">
    <property type="entry name" value="CID DOMAIN-CONTAINING PROTEIN-RELATED"/>
    <property type="match status" value="1"/>
</dbReference>
<dbReference type="STRING" id="5875.Q4N057"/>
<dbReference type="AlphaFoldDB" id="Q4N057"/>
<dbReference type="VEuPathDB" id="PiroplasmaDB:TpMuguga_03g00297"/>
<name>Q4N057_THEPA</name>
<dbReference type="GO" id="GO:0031124">
    <property type="term" value="P:mRNA 3'-end processing"/>
    <property type="evidence" value="ECO:0007669"/>
    <property type="project" value="TreeGrafter"/>
</dbReference>
<keyword evidence="4" id="KW-1185">Reference proteome</keyword>
<organism evidence="3 4">
    <name type="scientific">Theileria parva</name>
    <name type="common">East coast fever infection agent</name>
    <dbReference type="NCBI Taxonomy" id="5875"/>
    <lineage>
        <taxon>Eukaryota</taxon>
        <taxon>Sar</taxon>
        <taxon>Alveolata</taxon>
        <taxon>Apicomplexa</taxon>
        <taxon>Aconoidasida</taxon>
        <taxon>Piroplasmida</taxon>
        <taxon>Theileriidae</taxon>
        <taxon>Theileria</taxon>
    </lineage>
</organism>
<accession>Q4N057</accession>
<dbReference type="InParanoid" id="Q4N057"/>
<feature type="compositionally biased region" description="Low complexity" evidence="1">
    <location>
        <begin position="26"/>
        <end position="80"/>
    </location>
</feature>
<dbReference type="eggNOG" id="ENOG502QU51">
    <property type="taxonomic scope" value="Eukaryota"/>
</dbReference>
<feature type="chain" id="PRO_5004240894" description="SfiI-subtelomeric related protein family member" evidence="2">
    <location>
        <begin position="23"/>
        <end position="628"/>
    </location>
</feature>
<dbReference type="Pfam" id="PF04385">
    <property type="entry name" value="FAINT"/>
    <property type="match status" value="3"/>
</dbReference>
<proteinExistence type="predicted"/>
<dbReference type="RefSeq" id="XP_763315.1">
    <property type="nucleotide sequence ID" value="XM_758222.1"/>
</dbReference>
<gene>
    <name evidence="3" type="ordered locus">TP03_0297</name>
</gene>
<feature type="compositionally biased region" description="Low complexity" evidence="1">
    <location>
        <begin position="476"/>
        <end position="539"/>
    </location>
</feature>
<evidence type="ECO:0008006" key="5">
    <source>
        <dbReference type="Google" id="ProtNLM"/>
    </source>
</evidence>
<feature type="region of interest" description="Disordered" evidence="1">
    <location>
        <begin position="455"/>
        <end position="628"/>
    </location>
</feature>
<dbReference type="OMA" id="NEYICSK"/>
<protein>
    <recommendedName>
        <fullName evidence="5">SfiI-subtelomeric related protein family member</fullName>
    </recommendedName>
</protein>
<dbReference type="KEGG" id="tpv:TP03_0297"/>
<sequence>MKIVKLALIAVIISCPYKLVYASDTTGTSQSTTADSDQTSGTGQATTPSTQTTSSETTSGTTSPGTQTTTPSSAAATPAAKANLKPVTLDIKKSNSTDESEYLKDGNYRTYTPKPSNAFSKIVKGNNDVWTSTGNDNAVNVVLMGSGNNPKHLAILLNSGKLVFLYKEGKNKPWTDITSQKHDLKKLKFLGENNTELTSSSYKITIVNLSYTFTFNDGVNCLTIKLGDKDIWKSSDDSNFESIKTFYLDLSNNLFSVTNSKDQTKQVTKPEVTKVTIDINTTQGTAQFDHSKSGENHTYTAKSGHGFNKVTEGNSAIWESKEDVYGTLVRTKTVDKKDKTTDIEKYLAILLDNNSFKLFEKKTGGSWTDITDKKRDVTKLKFYGENDIELTTSDYTVTILNFPYRVTFNSGVKCKKITYGGDDVWNSTDDTEFKDISMFSLGLISNEFFVLKSESHHKKVEVKKSDGKTKTGTGGSQPATGGSQPTSGGQTGTGASQPPTGATPTPTTGTGQTSTTPASGAATTTTPTPGSGTSQPATGATTPNPETGAPTGQTGSRPTTTTPTSTTTTVSRGQSGSTPSTATPTGQTTATPATTPAGQTGTGTRSTPATTTAGSTTSGRRTRSSPST</sequence>
<comment type="caution">
    <text evidence="3">The sequence shown here is derived from an EMBL/GenBank/DDBJ whole genome shotgun (WGS) entry which is preliminary data.</text>
</comment>
<feature type="region of interest" description="Disordered" evidence="1">
    <location>
        <begin position="26"/>
        <end position="81"/>
    </location>
</feature>
<dbReference type="EMBL" id="AAGK01000005">
    <property type="protein sequence ID" value="EAN31032.1"/>
    <property type="molecule type" value="Genomic_DNA"/>
</dbReference>
<keyword evidence="2" id="KW-0732">Signal</keyword>